<dbReference type="EMBL" id="PGOL01004346">
    <property type="protein sequence ID" value="PKI37605.1"/>
    <property type="molecule type" value="Genomic_DNA"/>
</dbReference>
<name>A0A2I0I0W8_PUNGR</name>
<dbReference type="Proteomes" id="UP000233551">
    <property type="component" value="Unassembled WGS sequence"/>
</dbReference>
<sequence length="97" mass="11196">MREAKPQGNPLFDWPPLHRLGFEWSRFDDSHWMVITRAIGIAEITQPIFLLAISKKKVQEQFLGMAMWNDSSTIIRRTGYGEGFSVSISKKDIFLLP</sequence>
<accession>A0A2I0I0W8</accession>
<protein>
    <submittedName>
        <fullName evidence="1">Uncharacterized protein</fullName>
    </submittedName>
</protein>
<proteinExistence type="predicted"/>
<dbReference type="AlphaFoldDB" id="A0A2I0I0W8"/>
<evidence type="ECO:0000313" key="2">
    <source>
        <dbReference type="Proteomes" id="UP000233551"/>
    </source>
</evidence>
<gene>
    <name evidence="1" type="ORF">CRG98_042029</name>
</gene>
<evidence type="ECO:0000313" key="1">
    <source>
        <dbReference type="EMBL" id="PKI37605.1"/>
    </source>
</evidence>
<comment type="caution">
    <text evidence="1">The sequence shown here is derived from an EMBL/GenBank/DDBJ whole genome shotgun (WGS) entry which is preliminary data.</text>
</comment>
<reference evidence="1 2" key="1">
    <citation type="submission" date="2017-11" db="EMBL/GenBank/DDBJ databases">
        <title>De-novo sequencing of pomegranate (Punica granatum L.) genome.</title>
        <authorList>
            <person name="Akparov Z."/>
            <person name="Amiraslanov A."/>
            <person name="Hajiyeva S."/>
            <person name="Abbasov M."/>
            <person name="Kaur K."/>
            <person name="Hamwieh A."/>
            <person name="Solovyev V."/>
            <person name="Salamov A."/>
            <person name="Braich B."/>
            <person name="Kosarev P."/>
            <person name="Mahmoud A."/>
            <person name="Hajiyev E."/>
            <person name="Babayeva S."/>
            <person name="Izzatullayeva V."/>
            <person name="Mammadov A."/>
            <person name="Mammadov A."/>
            <person name="Sharifova S."/>
            <person name="Ojaghi J."/>
            <person name="Eynullazada K."/>
            <person name="Bayramov B."/>
            <person name="Abdulazimova A."/>
            <person name="Shahmuradov I."/>
        </authorList>
    </citation>
    <scope>NUCLEOTIDE SEQUENCE [LARGE SCALE GENOMIC DNA]</scope>
    <source>
        <strain evidence="2">cv. AG2017</strain>
        <tissue evidence="1">Leaf</tissue>
    </source>
</reference>
<keyword evidence="2" id="KW-1185">Reference proteome</keyword>
<organism evidence="1 2">
    <name type="scientific">Punica granatum</name>
    <name type="common">Pomegranate</name>
    <dbReference type="NCBI Taxonomy" id="22663"/>
    <lineage>
        <taxon>Eukaryota</taxon>
        <taxon>Viridiplantae</taxon>
        <taxon>Streptophyta</taxon>
        <taxon>Embryophyta</taxon>
        <taxon>Tracheophyta</taxon>
        <taxon>Spermatophyta</taxon>
        <taxon>Magnoliopsida</taxon>
        <taxon>eudicotyledons</taxon>
        <taxon>Gunneridae</taxon>
        <taxon>Pentapetalae</taxon>
        <taxon>rosids</taxon>
        <taxon>malvids</taxon>
        <taxon>Myrtales</taxon>
        <taxon>Lythraceae</taxon>
        <taxon>Punica</taxon>
    </lineage>
</organism>